<accession>A0A1Y2K5F8</accession>
<name>A0A1Y2K5F8_9PROT</name>
<gene>
    <name evidence="1" type="ORF">MAIT1_04111</name>
</gene>
<comment type="caution">
    <text evidence="1">The sequence shown here is derived from an EMBL/GenBank/DDBJ whole genome shotgun (WGS) entry which is preliminary data.</text>
</comment>
<dbReference type="RefSeq" id="WP_085442344.1">
    <property type="nucleotide sequence ID" value="NZ_LVJN01000019.1"/>
</dbReference>
<evidence type="ECO:0000313" key="1">
    <source>
        <dbReference type="EMBL" id="OSM04244.1"/>
    </source>
</evidence>
<dbReference type="Gene3D" id="1.10.3210.10">
    <property type="entry name" value="Hypothetical protein af1432"/>
    <property type="match status" value="1"/>
</dbReference>
<dbReference type="Pfam" id="PF13328">
    <property type="entry name" value="HD_4"/>
    <property type="match status" value="1"/>
</dbReference>
<dbReference type="OrthoDB" id="9802385at2"/>
<dbReference type="AlphaFoldDB" id="A0A1Y2K5F8"/>
<dbReference type="PANTHER" id="PTHR21262">
    <property type="entry name" value="GUANOSINE-3',5'-BIS DIPHOSPHATE 3'-PYROPHOSPHOHYDROLASE"/>
    <property type="match status" value="1"/>
</dbReference>
<evidence type="ECO:0000313" key="2">
    <source>
        <dbReference type="Proteomes" id="UP000194003"/>
    </source>
</evidence>
<sequence>MSDLQAAIAIAVEAHAGQLCKSGRPYILHPLRVMFALDRPDDDDEMRCAAVLHDVVEDTDVTLEDLRERGFSARVVALLDLLTHREEESYSAYIARLAPDPAARRIKRADLRDNMDITRLNAALSERDHARLDRYQRAWNQLMEAERGP</sequence>
<keyword evidence="1" id="KW-0378">Hydrolase</keyword>
<reference evidence="1 2" key="1">
    <citation type="journal article" date="2016" name="BMC Genomics">
        <title>Combined genomic and structural analyses of a cultured magnetotactic bacterium reveals its niche adaptation to a dynamic environment.</title>
        <authorList>
            <person name="Araujo A.C."/>
            <person name="Morillo V."/>
            <person name="Cypriano J."/>
            <person name="Teixeira L.C."/>
            <person name="Leao P."/>
            <person name="Lyra S."/>
            <person name="Almeida L.G."/>
            <person name="Bazylinski D.A."/>
            <person name="Vasconcellos A.T."/>
            <person name="Abreu F."/>
            <person name="Lins U."/>
        </authorList>
    </citation>
    <scope>NUCLEOTIDE SEQUENCE [LARGE SCALE GENOMIC DNA]</scope>
    <source>
        <strain evidence="1 2">IT-1</strain>
    </source>
</reference>
<dbReference type="SUPFAM" id="SSF109604">
    <property type="entry name" value="HD-domain/PDEase-like"/>
    <property type="match status" value="1"/>
</dbReference>
<dbReference type="GO" id="GO:0005886">
    <property type="term" value="C:plasma membrane"/>
    <property type="evidence" value="ECO:0007669"/>
    <property type="project" value="TreeGrafter"/>
</dbReference>
<proteinExistence type="predicted"/>
<organism evidence="1 2">
    <name type="scientific">Magnetofaba australis IT-1</name>
    <dbReference type="NCBI Taxonomy" id="1434232"/>
    <lineage>
        <taxon>Bacteria</taxon>
        <taxon>Pseudomonadati</taxon>
        <taxon>Pseudomonadota</taxon>
        <taxon>Magnetococcia</taxon>
        <taxon>Magnetococcales</taxon>
        <taxon>Magnetococcaceae</taxon>
        <taxon>Magnetofaba</taxon>
    </lineage>
</organism>
<dbReference type="STRING" id="1434232.MAIT1_04111"/>
<keyword evidence="2" id="KW-1185">Reference proteome</keyword>
<dbReference type="GO" id="GO:0016787">
    <property type="term" value="F:hydrolase activity"/>
    <property type="evidence" value="ECO:0007669"/>
    <property type="project" value="UniProtKB-KW"/>
</dbReference>
<dbReference type="PANTHER" id="PTHR21262:SF31">
    <property type="entry name" value="GTP PYROPHOSPHOKINASE"/>
    <property type="match status" value="1"/>
</dbReference>
<dbReference type="Proteomes" id="UP000194003">
    <property type="component" value="Unassembled WGS sequence"/>
</dbReference>
<dbReference type="EMBL" id="LVJN01000019">
    <property type="protein sequence ID" value="OSM04244.1"/>
    <property type="molecule type" value="Genomic_DNA"/>
</dbReference>
<protein>
    <submittedName>
        <fullName evidence="1">Putative metal dependent phosphohydrolase</fullName>
    </submittedName>
</protein>